<accession>A0ABR4J8Z7</accession>
<protein>
    <recommendedName>
        <fullName evidence="4">Wings apart-like protein regulation of heterochromatin-domain-containing protein</fullName>
    </recommendedName>
</protein>
<reference evidence="2 3" key="1">
    <citation type="submission" date="2024-07" db="EMBL/GenBank/DDBJ databases">
        <title>Section-level genome sequencing and comparative genomics of Aspergillus sections Usti and Cavernicolus.</title>
        <authorList>
            <consortium name="Lawrence Berkeley National Laboratory"/>
            <person name="Nybo J.L."/>
            <person name="Vesth T.C."/>
            <person name="Theobald S."/>
            <person name="Frisvad J.C."/>
            <person name="Larsen T.O."/>
            <person name="Kjaerboelling I."/>
            <person name="Rothschild-Mancinelli K."/>
            <person name="Lyhne E.K."/>
            <person name="Kogle M.E."/>
            <person name="Barry K."/>
            <person name="Clum A."/>
            <person name="Na H."/>
            <person name="Ledsgaard L."/>
            <person name="Lin J."/>
            <person name="Lipzen A."/>
            <person name="Kuo A."/>
            <person name="Riley R."/>
            <person name="Mondo S."/>
            <person name="Labutti K."/>
            <person name="Haridas S."/>
            <person name="Pangalinan J."/>
            <person name="Salamov A.A."/>
            <person name="Simmons B.A."/>
            <person name="Magnuson J.K."/>
            <person name="Chen J."/>
            <person name="Drula E."/>
            <person name="Henrissat B."/>
            <person name="Wiebenga A."/>
            <person name="Lubbers R.J."/>
            <person name="Gomes A.C."/>
            <person name="Makela M.R."/>
            <person name="Stajich J."/>
            <person name="Grigoriev I.V."/>
            <person name="Mortensen U.H."/>
            <person name="De Vries R.P."/>
            <person name="Baker S.E."/>
            <person name="Andersen M.R."/>
        </authorList>
    </citation>
    <scope>NUCLEOTIDE SEQUENCE [LARGE SCALE GENOMIC DNA]</scope>
    <source>
        <strain evidence="2 3">CBS 123904</strain>
    </source>
</reference>
<feature type="compositionally biased region" description="Low complexity" evidence="1">
    <location>
        <begin position="736"/>
        <end position="753"/>
    </location>
</feature>
<dbReference type="Proteomes" id="UP001610446">
    <property type="component" value="Unassembled WGS sequence"/>
</dbReference>
<evidence type="ECO:0008006" key="4">
    <source>
        <dbReference type="Google" id="ProtNLM"/>
    </source>
</evidence>
<sequence length="915" mass="101481">MEDIRPTAKWANRMLRPLTSIYHRLEKHHEIVTSVLISKAKEKQKSSTAPAAGRTRSSTNGVRDRGCSYSDDEEPNDPAWIPGQLDKRRIRHSYSSRGRGDGVRRRSRLLIRSPEIPKTLPGAIEIATPLITGKLRGPLTEVSPSLRVQLFQSQLSIADNGGSSEHRKRGRANNSSFPPYQGSWKEVLHRSGDPRLVDIAHLLDRIFLKFLKTTRTGPGEGARGARSLLSMAVRRLPEFIAEEQRIQDETEEGCEVDMCDAYFTELEASYAPSGHGWQPLREAVRAQGIYLVSCMIQNQRITSAAALRLLEECLSQEEFDAFESLMTICLENIDTYHYPTAFDHPRQSSQREDAISILGKYYLKSPKRRAYVLEALSTLLVRGAIPPEWMVTTHWKRCVDSAIKSVSTEDCNYMSARRLIESVILSSAGIYSTANSNAPRHCHQIPLTVRTRDTRASSQIPGLKKDQNACPIPIQDALSNLVASLITALCGMCIARSQAADAQERLAGLKTREIINSLAYMVQRTVGDGPQPDGPAFHLLRRGYVLLADCTIQCGQRVTVPTIYHSDSVSKQNIEAFFRILAFRQDVVKELAGLVSQVFHHSEHAHGQGPLRAPREIRARVSHLPQLASASGVALLLGRVVAEVAMDLAEKSLDPDDHAWAVEMQEMAFLSQQDEGSQDSSPSTIQPYSSLYRWEDSIGEWVARTPEGKPRTVTANVALKQQSARRGPSRFTIPCSTDSSSASSICSEKSTSTVTSSAPSIPKKRSSASQGRSPRPLKKTYHTRSVEQIGDKSSDWVNIPDRSQCKPFVEATEVPVAARTRTRPSQGENARAGNTPVGSVSKIEVVIVNKGMPAAPLRYHPEPSRRRSARHSSILPQKSYRIARRRQSAPVPVTHGRITIPCSEDDNSDDELSFF</sequence>
<comment type="caution">
    <text evidence="2">The sequence shown here is derived from an EMBL/GenBank/DDBJ whole genome shotgun (WGS) entry which is preliminary data.</text>
</comment>
<evidence type="ECO:0000313" key="2">
    <source>
        <dbReference type="EMBL" id="KAL2835542.1"/>
    </source>
</evidence>
<evidence type="ECO:0000313" key="3">
    <source>
        <dbReference type="Proteomes" id="UP001610446"/>
    </source>
</evidence>
<feature type="region of interest" description="Disordered" evidence="1">
    <location>
        <begin position="40"/>
        <end position="82"/>
    </location>
</feature>
<dbReference type="EMBL" id="JBFXLU010000201">
    <property type="protein sequence ID" value="KAL2835542.1"/>
    <property type="molecule type" value="Genomic_DNA"/>
</dbReference>
<evidence type="ECO:0000256" key="1">
    <source>
        <dbReference type="SAM" id="MobiDB-lite"/>
    </source>
</evidence>
<gene>
    <name evidence="2" type="ORF">BJY01DRAFT_223520</name>
</gene>
<name>A0ABR4J8Z7_9EURO</name>
<proteinExistence type="predicted"/>
<keyword evidence="3" id="KW-1185">Reference proteome</keyword>
<feature type="region of interest" description="Disordered" evidence="1">
    <location>
        <begin position="159"/>
        <end position="178"/>
    </location>
</feature>
<organism evidence="2 3">
    <name type="scientific">Aspergillus pseudoustus</name>
    <dbReference type="NCBI Taxonomy" id="1810923"/>
    <lineage>
        <taxon>Eukaryota</taxon>
        <taxon>Fungi</taxon>
        <taxon>Dikarya</taxon>
        <taxon>Ascomycota</taxon>
        <taxon>Pezizomycotina</taxon>
        <taxon>Eurotiomycetes</taxon>
        <taxon>Eurotiomycetidae</taxon>
        <taxon>Eurotiales</taxon>
        <taxon>Aspergillaceae</taxon>
        <taxon>Aspergillus</taxon>
        <taxon>Aspergillus subgen. Nidulantes</taxon>
    </lineage>
</organism>
<feature type="region of interest" description="Disordered" evidence="1">
    <location>
        <begin position="817"/>
        <end position="836"/>
    </location>
</feature>
<feature type="region of interest" description="Disordered" evidence="1">
    <location>
        <begin position="719"/>
        <end position="786"/>
    </location>
</feature>